<evidence type="ECO:0000313" key="11">
    <source>
        <dbReference type="EnsemblPlants" id="Pp3c13_3410V3.1"/>
    </source>
</evidence>
<organism evidence="10">
    <name type="scientific">Physcomitrium patens</name>
    <name type="common">Spreading-leaved earth moss</name>
    <name type="synonym">Physcomitrella patens</name>
    <dbReference type="NCBI Taxonomy" id="3218"/>
    <lineage>
        <taxon>Eukaryota</taxon>
        <taxon>Viridiplantae</taxon>
        <taxon>Streptophyta</taxon>
        <taxon>Embryophyta</taxon>
        <taxon>Bryophyta</taxon>
        <taxon>Bryophytina</taxon>
        <taxon>Bryopsida</taxon>
        <taxon>Funariidae</taxon>
        <taxon>Funariales</taxon>
        <taxon>Funariaceae</taxon>
        <taxon>Physcomitrium</taxon>
    </lineage>
</organism>
<reference evidence="10 12" key="1">
    <citation type="journal article" date="2008" name="Science">
        <title>The Physcomitrella genome reveals evolutionary insights into the conquest of land by plants.</title>
        <authorList>
            <person name="Rensing S."/>
            <person name="Lang D."/>
            <person name="Zimmer A."/>
            <person name="Terry A."/>
            <person name="Salamov A."/>
            <person name="Shapiro H."/>
            <person name="Nishiyama T."/>
            <person name="Perroud P.-F."/>
            <person name="Lindquist E."/>
            <person name="Kamisugi Y."/>
            <person name="Tanahashi T."/>
            <person name="Sakakibara K."/>
            <person name="Fujita T."/>
            <person name="Oishi K."/>
            <person name="Shin-I T."/>
            <person name="Kuroki Y."/>
            <person name="Toyoda A."/>
            <person name="Suzuki Y."/>
            <person name="Hashimoto A."/>
            <person name="Yamaguchi K."/>
            <person name="Sugano A."/>
            <person name="Kohara Y."/>
            <person name="Fujiyama A."/>
            <person name="Anterola A."/>
            <person name="Aoki S."/>
            <person name="Ashton N."/>
            <person name="Barbazuk W.B."/>
            <person name="Barker E."/>
            <person name="Bennetzen J."/>
            <person name="Bezanilla M."/>
            <person name="Blankenship R."/>
            <person name="Cho S.H."/>
            <person name="Dutcher S."/>
            <person name="Estelle M."/>
            <person name="Fawcett J.A."/>
            <person name="Gundlach H."/>
            <person name="Hanada K."/>
            <person name="Heyl A."/>
            <person name="Hicks K.A."/>
            <person name="Hugh J."/>
            <person name="Lohr M."/>
            <person name="Mayer K."/>
            <person name="Melkozernov A."/>
            <person name="Murata T."/>
            <person name="Nelson D."/>
            <person name="Pils B."/>
            <person name="Prigge M."/>
            <person name="Reiss B."/>
            <person name="Renner T."/>
            <person name="Rombauts S."/>
            <person name="Rushton P."/>
            <person name="Sanderfoot A."/>
            <person name="Schween G."/>
            <person name="Shiu S.-H."/>
            <person name="Stueber K."/>
            <person name="Theodoulou F.L."/>
            <person name="Tu H."/>
            <person name="Van de Peer Y."/>
            <person name="Verrier P.J."/>
            <person name="Waters E."/>
            <person name="Wood A."/>
            <person name="Yang L."/>
            <person name="Cove D."/>
            <person name="Cuming A."/>
            <person name="Hasebe M."/>
            <person name="Lucas S."/>
            <person name="Mishler D.B."/>
            <person name="Reski R."/>
            <person name="Grigoriev I."/>
            <person name="Quatrano R.S."/>
            <person name="Boore J.L."/>
        </authorList>
    </citation>
    <scope>NUCLEOTIDE SEQUENCE [LARGE SCALE GENOMIC DNA]</scope>
    <source>
        <strain evidence="11 12">cv. Gransden 2004</strain>
    </source>
</reference>
<gene>
    <name evidence="10" type="ORF">PHYPA_016925</name>
</gene>
<evidence type="ECO:0000256" key="8">
    <source>
        <dbReference type="ARBA" id="ARBA00047841"/>
    </source>
</evidence>
<evidence type="ECO:0000256" key="2">
    <source>
        <dbReference type="ARBA" id="ARBA00005189"/>
    </source>
</evidence>
<protein>
    <recommendedName>
        <fullName evidence="5">phosphoethanolamine N-methyltransferase</fullName>
        <ecNumber evidence="5">2.1.1.103</ecNumber>
    </recommendedName>
</protein>
<dbReference type="PaxDb" id="3218-PP1S107_76V6.1"/>
<comment type="pathway">
    <text evidence="2">Lipid metabolism.</text>
</comment>
<dbReference type="Gramene" id="Pp3c13_3410V3.1">
    <property type="protein sequence ID" value="Pp3c13_3410V3.1"/>
    <property type="gene ID" value="Pp3c13_3410"/>
</dbReference>
<evidence type="ECO:0000256" key="7">
    <source>
        <dbReference type="ARBA" id="ARBA00047622"/>
    </source>
</evidence>
<name>A0A2K1JL44_PHYPA</name>
<dbReference type="InParanoid" id="A0A2K1JL44"/>
<evidence type="ECO:0000256" key="5">
    <source>
        <dbReference type="ARBA" id="ARBA00035674"/>
    </source>
</evidence>
<evidence type="ECO:0000256" key="4">
    <source>
        <dbReference type="ARBA" id="ARBA00022679"/>
    </source>
</evidence>
<comment type="pathway">
    <text evidence="1">Phospholipid metabolism; phosphatidylcholine biosynthesis.</text>
</comment>
<dbReference type="EnsemblPlants" id="Pp3c13_3410V3.1">
    <property type="protein sequence ID" value="Pp3c13_3410V3.1"/>
    <property type="gene ID" value="Pp3c13_3410"/>
</dbReference>
<dbReference type="GO" id="GO:0006656">
    <property type="term" value="P:phosphatidylcholine biosynthetic process"/>
    <property type="evidence" value="ECO:0000318"/>
    <property type="project" value="GO_Central"/>
</dbReference>
<dbReference type="AlphaFoldDB" id="A0A2K1JL44"/>
<proteinExistence type="predicted"/>
<dbReference type="CDD" id="cd02440">
    <property type="entry name" value="AdoMet_MTases"/>
    <property type="match status" value="2"/>
</dbReference>
<dbReference type="STRING" id="3218.A0A2K1JL44"/>
<dbReference type="InterPro" id="IPR029063">
    <property type="entry name" value="SAM-dependent_MTases_sf"/>
</dbReference>
<keyword evidence="12" id="KW-1185">Reference proteome</keyword>
<comment type="catalytic activity">
    <reaction evidence="7">
        <text>phosphoethanolamine + S-adenosyl-L-methionine = N-methylethanolamine phosphate + S-adenosyl-L-homocysteine + H(+)</text>
        <dbReference type="Rhea" id="RHEA:20365"/>
        <dbReference type="ChEBI" id="CHEBI:15378"/>
        <dbReference type="ChEBI" id="CHEBI:57781"/>
        <dbReference type="ChEBI" id="CHEBI:57856"/>
        <dbReference type="ChEBI" id="CHEBI:58190"/>
        <dbReference type="ChEBI" id="CHEBI:59789"/>
        <dbReference type="EC" id="2.1.1.103"/>
    </reaction>
    <physiologicalReaction direction="left-to-right" evidence="7">
        <dbReference type="Rhea" id="RHEA:20366"/>
    </physiologicalReaction>
</comment>
<dbReference type="Gene3D" id="3.40.50.150">
    <property type="entry name" value="Vaccinia Virus protein VP39"/>
    <property type="match status" value="2"/>
</dbReference>
<evidence type="ECO:0000259" key="9">
    <source>
        <dbReference type="Pfam" id="PF13649"/>
    </source>
</evidence>
<dbReference type="GO" id="GO:0008170">
    <property type="term" value="F:N-methyltransferase activity"/>
    <property type="evidence" value="ECO:0000318"/>
    <property type="project" value="GO_Central"/>
</dbReference>
<evidence type="ECO:0000313" key="12">
    <source>
        <dbReference type="Proteomes" id="UP000006727"/>
    </source>
</evidence>
<comment type="catalytic activity">
    <reaction evidence="6">
        <text>N,N-dimethylethanolamine phosphate + S-adenosyl-L-methionine = phosphocholine + S-adenosyl-L-homocysteine + H(+)</text>
        <dbReference type="Rhea" id="RHEA:25325"/>
        <dbReference type="ChEBI" id="CHEBI:15378"/>
        <dbReference type="ChEBI" id="CHEBI:57856"/>
        <dbReference type="ChEBI" id="CHEBI:58641"/>
        <dbReference type="ChEBI" id="CHEBI:59789"/>
        <dbReference type="ChEBI" id="CHEBI:295975"/>
        <dbReference type="EC" id="2.1.1.103"/>
    </reaction>
    <physiologicalReaction direction="left-to-right" evidence="6">
        <dbReference type="Rhea" id="RHEA:25326"/>
    </physiologicalReaction>
</comment>
<keyword evidence="3" id="KW-0489">Methyltransferase</keyword>
<evidence type="ECO:0000256" key="3">
    <source>
        <dbReference type="ARBA" id="ARBA00022603"/>
    </source>
</evidence>
<dbReference type="InterPro" id="IPR041698">
    <property type="entry name" value="Methyltransf_25"/>
</dbReference>
<dbReference type="GO" id="GO:0000234">
    <property type="term" value="F:phosphoethanolamine N-methyltransferase activity"/>
    <property type="evidence" value="ECO:0007669"/>
    <property type="project" value="UniProtKB-EC"/>
</dbReference>
<comment type="catalytic activity">
    <reaction evidence="8">
        <text>N-methylethanolamine phosphate + S-adenosyl-L-methionine = N,N-dimethylethanolamine phosphate + S-adenosyl-L-homocysteine + H(+)</text>
        <dbReference type="Rhea" id="RHEA:25321"/>
        <dbReference type="ChEBI" id="CHEBI:15378"/>
        <dbReference type="ChEBI" id="CHEBI:57781"/>
        <dbReference type="ChEBI" id="CHEBI:57856"/>
        <dbReference type="ChEBI" id="CHEBI:58641"/>
        <dbReference type="ChEBI" id="CHEBI:59789"/>
        <dbReference type="EC" id="2.1.1.103"/>
    </reaction>
    <physiologicalReaction direction="left-to-right" evidence="8">
        <dbReference type="Rhea" id="RHEA:25322"/>
    </physiologicalReaction>
</comment>
<dbReference type="Pfam" id="PF13649">
    <property type="entry name" value="Methyltransf_25"/>
    <property type="match status" value="2"/>
</dbReference>
<feature type="domain" description="Methyltransferase" evidence="9">
    <location>
        <begin position="66"/>
        <end position="161"/>
    </location>
</feature>
<dbReference type="PANTHER" id="PTHR44307:SF2">
    <property type="entry name" value="PHOSPHOETHANOLAMINE METHYLTRANSFERASE ISOFORM X1"/>
    <property type="match status" value="1"/>
</dbReference>
<evidence type="ECO:0000313" key="10">
    <source>
        <dbReference type="EMBL" id="PNR42096.1"/>
    </source>
</evidence>
<dbReference type="EMBL" id="ABEU02000013">
    <property type="protein sequence ID" value="PNR42096.1"/>
    <property type="molecule type" value="Genomic_DNA"/>
</dbReference>
<evidence type="ECO:0000256" key="6">
    <source>
        <dbReference type="ARBA" id="ARBA00047619"/>
    </source>
</evidence>
<dbReference type="PANTHER" id="PTHR44307">
    <property type="entry name" value="PHOSPHOETHANOLAMINE METHYLTRANSFERASE"/>
    <property type="match status" value="1"/>
</dbReference>
<reference evidence="10 12" key="2">
    <citation type="journal article" date="2018" name="Plant J.">
        <title>The Physcomitrella patens chromosome-scale assembly reveals moss genome structure and evolution.</title>
        <authorList>
            <person name="Lang D."/>
            <person name="Ullrich K.K."/>
            <person name="Murat F."/>
            <person name="Fuchs J."/>
            <person name="Jenkins J."/>
            <person name="Haas F.B."/>
            <person name="Piednoel M."/>
            <person name="Gundlach H."/>
            <person name="Van Bel M."/>
            <person name="Meyberg R."/>
            <person name="Vives C."/>
            <person name="Morata J."/>
            <person name="Symeonidi A."/>
            <person name="Hiss M."/>
            <person name="Muchero W."/>
            <person name="Kamisugi Y."/>
            <person name="Saleh O."/>
            <person name="Blanc G."/>
            <person name="Decker E.L."/>
            <person name="van Gessel N."/>
            <person name="Grimwood J."/>
            <person name="Hayes R.D."/>
            <person name="Graham S.W."/>
            <person name="Gunter L.E."/>
            <person name="McDaniel S.F."/>
            <person name="Hoernstein S.N.W."/>
            <person name="Larsson A."/>
            <person name="Li F.W."/>
            <person name="Perroud P.F."/>
            <person name="Phillips J."/>
            <person name="Ranjan P."/>
            <person name="Rokshar D.S."/>
            <person name="Rothfels C.J."/>
            <person name="Schneider L."/>
            <person name="Shu S."/>
            <person name="Stevenson D.W."/>
            <person name="Thummler F."/>
            <person name="Tillich M."/>
            <person name="Villarreal Aguilar J.C."/>
            <person name="Widiez T."/>
            <person name="Wong G.K."/>
            <person name="Wymore A."/>
            <person name="Zhang Y."/>
            <person name="Zimmer A.D."/>
            <person name="Quatrano R.S."/>
            <person name="Mayer K.F.X."/>
            <person name="Goodstein D."/>
            <person name="Casacuberta J.M."/>
            <person name="Vandepoele K."/>
            <person name="Reski R."/>
            <person name="Cuming A.C."/>
            <person name="Tuskan G.A."/>
            <person name="Maumus F."/>
            <person name="Salse J."/>
            <person name="Schmutz J."/>
            <person name="Rensing S.A."/>
        </authorList>
    </citation>
    <scope>NUCLEOTIDE SEQUENCE [LARGE SCALE GENOMIC DNA]</scope>
    <source>
        <strain evidence="11 12">cv. Gransden 2004</strain>
    </source>
</reference>
<dbReference type="GO" id="GO:0032259">
    <property type="term" value="P:methylation"/>
    <property type="evidence" value="ECO:0007669"/>
    <property type="project" value="UniProtKB-KW"/>
</dbReference>
<dbReference type="Proteomes" id="UP000006727">
    <property type="component" value="Chromosome 13"/>
</dbReference>
<accession>A0A2K1JL44</accession>
<sequence>MAIRQDTKNFVASLLAERTLQSNYWKEHSVNPSVETMMLDSQAPKLDLEERPEILSLLPPYKGKDVIELGAGIGRFTGDLAKSAGHVLAMDFMENLIKKNEDVHGHMNNIDFKCADVTSPQLDISSASADLVFSNWLLMSLSDEEVEGLTSRIIEWLRPGGFIFFRESCFHHSCDNKWKNNPTHYRQPSYYTQLFEQTHIQEEDGSYYEFELVERKCVGTYVRNKNQNQVCWLWKKVPSLGPEVKSFQQFLDTQQYTATEIMQTTKEFANMLDLKPGQRVLVGCGIGGSDFYMSEEYDAEVVGIDLSVNMISFALERSIGRKCAIEFEVGDCTKINYPEASFDVIYSRDTILHIQVSHCPPFFISDYCRAPGTPSEQFASYIKQRNYDLHSVQTYGQMLQRSGFIKVHAEDGTDQFVEVLKRELSATEQERDKFIEEFSEDDYNYIVNGWKSKLERCANDEQKWGLFVAHKPL</sequence>
<evidence type="ECO:0000256" key="1">
    <source>
        <dbReference type="ARBA" id="ARBA00004969"/>
    </source>
</evidence>
<dbReference type="EC" id="2.1.1.103" evidence="5"/>
<dbReference type="SUPFAM" id="SSF53335">
    <property type="entry name" value="S-adenosyl-L-methionine-dependent methyltransferases"/>
    <property type="match status" value="2"/>
</dbReference>
<feature type="domain" description="Methyltransferase" evidence="9">
    <location>
        <begin position="282"/>
        <end position="357"/>
    </location>
</feature>
<reference evidence="11" key="3">
    <citation type="submission" date="2020-12" db="UniProtKB">
        <authorList>
            <consortium name="EnsemblPlants"/>
        </authorList>
    </citation>
    <scope>IDENTIFICATION</scope>
</reference>
<keyword evidence="4" id="KW-0808">Transferase</keyword>